<proteinExistence type="predicted"/>
<accession>A0A329R7Q3</accession>
<dbReference type="InterPro" id="IPR036397">
    <property type="entry name" value="RNaseH_sf"/>
</dbReference>
<dbReference type="OrthoDB" id="113629at2759"/>
<dbReference type="AlphaFoldDB" id="A0A329R7Q3"/>
<dbReference type="SUPFAM" id="SSF53098">
    <property type="entry name" value="Ribonuclease H-like"/>
    <property type="match status" value="1"/>
</dbReference>
<comment type="caution">
    <text evidence="2">The sequence shown here is derived from an EMBL/GenBank/DDBJ whole genome shotgun (WGS) entry which is preliminary data.</text>
</comment>
<name>A0A329R7Q3_9STRA</name>
<sequence>MSTAEHPQTDGQTERVNRVLEDTLRSVCAAAPRTWSERLPVVEFVLNNAVHASTGLTPFYLNGMRHPCVTLTLRGGAGPSILSGGEARTALCSQVSDLRPVSLRKKVESFIDTRLNVINQIRDAMSIAQDRQKEYSDKHGRGNVNVLRWVT</sequence>
<organism evidence="2 3">
    <name type="scientific">Phytophthora cactorum</name>
    <dbReference type="NCBI Taxonomy" id="29920"/>
    <lineage>
        <taxon>Eukaryota</taxon>
        <taxon>Sar</taxon>
        <taxon>Stramenopiles</taxon>
        <taxon>Oomycota</taxon>
        <taxon>Peronosporomycetes</taxon>
        <taxon>Peronosporales</taxon>
        <taxon>Peronosporaceae</taxon>
        <taxon>Phytophthora</taxon>
    </lineage>
</organism>
<dbReference type="PANTHER" id="PTHR37984">
    <property type="entry name" value="PROTEIN CBG26694"/>
    <property type="match status" value="1"/>
</dbReference>
<evidence type="ECO:0000313" key="3">
    <source>
        <dbReference type="Proteomes" id="UP000251314"/>
    </source>
</evidence>
<evidence type="ECO:0000313" key="2">
    <source>
        <dbReference type="EMBL" id="RAW20413.1"/>
    </source>
</evidence>
<dbReference type="InterPro" id="IPR050951">
    <property type="entry name" value="Retrovirus_Pol_polyprotein"/>
</dbReference>
<reference evidence="2 3" key="1">
    <citation type="submission" date="2018-01" db="EMBL/GenBank/DDBJ databases">
        <title>Draft genome of the strawberry crown rot pathogen Phytophthora cactorum.</title>
        <authorList>
            <person name="Armitage A.D."/>
            <person name="Lysoe E."/>
            <person name="Nellist C.F."/>
            <person name="Harrison R.J."/>
            <person name="Brurberg M.B."/>
        </authorList>
    </citation>
    <scope>NUCLEOTIDE SEQUENCE [LARGE SCALE GENOMIC DNA]</scope>
    <source>
        <strain evidence="2 3">10300</strain>
    </source>
</reference>
<protein>
    <recommendedName>
        <fullName evidence="1">Integrase catalytic domain-containing protein</fullName>
    </recommendedName>
</protein>
<evidence type="ECO:0000259" key="1">
    <source>
        <dbReference type="PROSITE" id="PS50994"/>
    </source>
</evidence>
<dbReference type="PROSITE" id="PS50994">
    <property type="entry name" value="INTEGRASE"/>
    <property type="match status" value="1"/>
</dbReference>
<feature type="domain" description="Integrase catalytic" evidence="1">
    <location>
        <begin position="1"/>
        <end position="66"/>
    </location>
</feature>
<dbReference type="GO" id="GO:0015074">
    <property type="term" value="P:DNA integration"/>
    <property type="evidence" value="ECO:0007669"/>
    <property type="project" value="InterPro"/>
</dbReference>
<dbReference type="PANTHER" id="PTHR37984:SF5">
    <property type="entry name" value="PROTEIN NYNRIN-LIKE"/>
    <property type="match status" value="1"/>
</dbReference>
<dbReference type="VEuPathDB" id="FungiDB:PC110_g23145"/>
<dbReference type="InterPro" id="IPR012337">
    <property type="entry name" value="RNaseH-like_sf"/>
</dbReference>
<dbReference type="GO" id="GO:0003676">
    <property type="term" value="F:nucleic acid binding"/>
    <property type="evidence" value="ECO:0007669"/>
    <property type="project" value="InterPro"/>
</dbReference>
<gene>
    <name evidence="2" type="ORF">PC110_g23145</name>
</gene>
<dbReference type="Gene3D" id="3.30.420.10">
    <property type="entry name" value="Ribonuclease H-like superfamily/Ribonuclease H"/>
    <property type="match status" value="1"/>
</dbReference>
<keyword evidence="3" id="KW-1185">Reference proteome</keyword>
<dbReference type="Proteomes" id="UP000251314">
    <property type="component" value="Unassembled WGS sequence"/>
</dbReference>
<dbReference type="STRING" id="29920.A0A329R7Q3"/>
<dbReference type="EMBL" id="MJFZ01002915">
    <property type="protein sequence ID" value="RAW20413.1"/>
    <property type="molecule type" value="Genomic_DNA"/>
</dbReference>
<dbReference type="InterPro" id="IPR001584">
    <property type="entry name" value="Integrase_cat-core"/>
</dbReference>